<sequence>MRVNDVVKRVKYRCRDPQCAAVHHSYFADGRCARCKRPGMLREIKPGSTLELITAAVADDDQPKQQRELFPESMA</sequence>
<accession>A0A5C6BBL6</accession>
<organism evidence="1 2">
    <name type="scientific">Symmachiella macrocystis</name>
    <dbReference type="NCBI Taxonomy" id="2527985"/>
    <lineage>
        <taxon>Bacteria</taxon>
        <taxon>Pseudomonadati</taxon>
        <taxon>Planctomycetota</taxon>
        <taxon>Planctomycetia</taxon>
        <taxon>Planctomycetales</taxon>
        <taxon>Planctomycetaceae</taxon>
        <taxon>Symmachiella</taxon>
    </lineage>
</organism>
<evidence type="ECO:0000313" key="2">
    <source>
        <dbReference type="Proteomes" id="UP000320735"/>
    </source>
</evidence>
<proteinExistence type="predicted"/>
<dbReference type="Proteomes" id="UP000320735">
    <property type="component" value="Unassembled WGS sequence"/>
</dbReference>
<gene>
    <name evidence="1" type="ORF">CA54_40880</name>
</gene>
<protein>
    <recommendedName>
        <fullName evidence="3">Transposase zinc-binding domain-containing protein</fullName>
    </recommendedName>
</protein>
<reference evidence="1 2" key="1">
    <citation type="submission" date="2019-02" db="EMBL/GenBank/DDBJ databases">
        <title>Deep-cultivation of Planctomycetes and their phenomic and genomic characterization uncovers novel biology.</title>
        <authorList>
            <person name="Wiegand S."/>
            <person name="Jogler M."/>
            <person name="Boedeker C."/>
            <person name="Pinto D."/>
            <person name="Vollmers J."/>
            <person name="Rivas-Marin E."/>
            <person name="Kohn T."/>
            <person name="Peeters S.H."/>
            <person name="Heuer A."/>
            <person name="Rast P."/>
            <person name="Oberbeckmann S."/>
            <person name="Bunk B."/>
            <person name="Jeske O."/>
            <person name="Meyerdierks A."/>
            <person name="Storesund J.E."/>
            <person name="Kallscheuer N."/>
            <person name="Luecker S."/>
            <person name="Lage O.M."/>
            <person name="Pohl T."/>
            <person name="Merkel B.J."/>
            <person name="Hornburger P."/>
            <person name="Mueller R.-W."/>
            <person name="Bruemmer F."/>
            <person name="Labrenz M."/>
            <person name="Spormann A.M."/>
            <person name="Op Den Camp H."/>
            <person name="Overmann J."/>
            <person name="Amann R."/>
            <person name="Jetten M.S.M."/>
            <person name="Mascher T."/>
            <person name="Medema M.H."/>
            <person name="Devos D.P."/>
            <person name="Kaster A.-K."/>
            <person name="Ovreas L."/>
            <person name="Rohde M."/>
            <person name="Galperin M.Y."/>
            <person name="Jogler C."/>
        </authorList>
    </citation>
    <scope>NUCLEOTIDE SEQUENCE [LARGE SCALE GENOMIC DNA]</scope>
    <source>
        <strain evidence="1 2">CA54</strain>
    </source>
</reference>
<dbReference type="AlphaFoldDB" id="A0A5C6BBL6"/>
<keyword evidence="2" id="KW-1185">Reference proteome</keyword>
<name>A0A5C6BBL6_9PLAN</name>
<evidence type="ECO:0008006" key="3">
    <source>
        <dbReference type="Google" id="ProtNLM"/>
    </source>
</evidence>
<comment type="caution">
    <text evidence="1">The sequence shown here is derived from an EMBL/GenBank/DDBJ whole genome shotgun (WGS) entry which is preliminary data.</text>
</comment>
<dbReference type="EMBL" id="SJPP01000002">
    <property type="protein sequence ID" value="TWU08851.1"/>
    <property type="molecule type" value="Genomic_DNA"/>
</dbReference>
<evidence type="ECO:0000313" key="1">
    <source>
        <dbReference type="EMBL" id="TWU08851.1"/>
    </source>
</evidence>